<sequence>MATKNLPEAEVATTDVLIVVDTSIYSIYCDVDEILSCEEERCAKELYSNCIEALIEGTNIEVKHIGYVRGGKIVVYKVDGKPVCLCVCRRGVDTISLCNLYVQTEHA</sequence>
<protein>
    <submittedName>
        <fullName evidence="2">Uncharacterized protein</fullName>
    </submittedName>
</protein>
<gene>
    <name evidence="1" type="ORF">ENT87_08140</name>
    <name evidence="2" type="ORF">ENU30_03860</name>
</gene>
<comment type="caution">
    <text evidence="2">The sequence shown here is derived from an EMBL/GenBank/DDBJ whole genome shotgun (WGS) entry which is preliminary data.</text>
</comment>
<evidence type="ECO:0000313" key="2">
    <source>
        <dbReference type="EMBL" id="HGQ18097.1"/>
    </source>
</evidence>
<dbReference type="EMBL" id="DTAI01000243">
    <property type="protein sequence ID" value="HGN37498.1"/>
    <property type="molecule type" value="Genomic_DNA"/>
</dbReference>
<dbReference type="AlphaFoldDB" id="A0A7J3JQS1"/>
<organism evidence="2">
    <name type="scientific">Ignisphaera aggregans</name>
    <dbReference type="NCBI Taxonomy" id="334771"/>
    <lineage>
        <taxon>Archaea</taxon>
        <taxon>Thermoproteota</taxon>
        <taxon>Thermoprotei</taxon>
        <taxon>Desulfurococcales</taxon>
        <taxon>Desulfurococcaceae</taxon>
        <taxon>Ignisphaera</taxon>
    </lineage>
</organism>
<accession>A0A7J3JQS1</accession>
<reference evidence="2" key="1">
    <citation type="journal article" date="2020" name="mSystems">
        <title>Genome- and Community-Level Interaction Insights into Carbon Utilization and Element Cycling Functions of Hydrothermarchaeota in Hydrothermal Sediment.</title>
        <authorList>
            <person name="Zhou Z."/>
            <person name="Liu Y."/>
            <person name="Xu W."/>
            <person name="Pan J."/>
            <person name="Luo Z.H."/>
            <person name="Li M."/>
        </authorList>
    </citation>
    <scope>NUCLEOTIDE SEQUENCE [LARGE SCALE GENOMIC DNA]</scope>
    <source>
        <strain evidence="1">SpSt-618</strain>
        <strain evidence="2">SpSt-657</strain>
    </source>
</reference>
<dbReference type="EMBL" id="DTBZ01000076">
    <property type="protein sequence ID" value="HGQ18097.1"/>
    <property type="molecule type" value="Genomic_DNA"/>
</dbReference>
<name>A0A7J3JQS1_9CREN</name>
<evidence type="ECO:0000313" key="1">
    <source>
        <dbReference type="EMBL" id="HGN37498.1"/>
    </source>
</evidence>
<proteinExistence type="predicted"/>